<dbReference type="EMBL" id="MIGB01000034">
    <property type="protein sequence ID" value="OSY36938.1"/>
    <property type="molecule type" value="Genomic_DNA"/>
</dbReference>
<feature type="domain" description="ABC transporter" evidence="6">
    <location>
        <begin position="5"/>
        <end position="234"/>
    </location>
</feature>
<keyword evidence="2" id="KW-0813">Transport</keyword>
<dbReference type="SMART" id="SM00382">
    <property type="entry name" value="AAA"/>
    <property type="match status" value="1"/>
</dbReference>
<dbReference type="PANTHER" id="PTHR43820:SF5">
    <property type="entry name" value="HIGH-AFFINITY BRANCHED-CHAIN AMINO ACID TRANSPORT ATP-BINDING PROTEIN"/>
    <property type="match status" value="1"/>
</dbReference>
<evidence type="ECO:0000256" key="2">
    <source>
        <dbReference type="ARBA" id="ARBA00022448"/>
    </source>
</evidence>
<keyword evidence="5" id="KW-0029">Amino-acid transport</keyword>
<proteinExistence type="inferred from homology"/>
<dbReference type="Pfam" id="PF00005">
    <property type="entry name" value="ABC_tran"/>
    <property type="match status" value="1"/>
</dbReference>
<dbReference type="CDD" id="cd03224">
    <property type="entry name" value="ABC_TM1139_LivF_branched"/>
    <property type="match status" value="1"/>
</dbReference>
<gene>
    <name evidence="7" type="primary">livF_2</name>
    <name evidence="7" type="ORF">BG845_05021</name>
</gene>
<dbReference type="Gene3D" id="3.40.50.300">
    <property type="entry name" value="P-loop containing nucleotide triphosphate hydrolases"/>
    <property type="match status" value="1"/>
</dbReference>
<dbReference type="InterPro" id="IPR017780">
    <property type="entry name" value="ABC_transptr_urea_ATP-bd_UrtE"/>
</dbReference>
<dbReference type="GO" id="GO:0016887">
    <property type="term" value="F:ATP hydrolysis activity"/>
    <property type="evidence" value="ECO:0007669"/>
    <property type="project" value="InterPro"/>
</dbReference>
<evidence type="ECO:0000259" key="6">
    <source>
        <dbReference type="PROSITE" id="PS50893"/>
    </source>
</evidence>
<evidence type="ECO:0000256" key="3">
    <source>
        <dbReference type="ARBA" id="ARBA00022741"/>
    </source>
</evidence>
<keyword evidence="8" id="KW-1185">Reference proteome</keyword>
<dbReference type="NCBIfam" id="TIGR03410">
    <property type="entry name" value="urea_trans_UrtE"/>
    <property type="match status" value="1"/>
</dbReference>
<dbReference type="GO" id="GO:0015658">
    <property type="term" value="F:branched-chain amino acid transmembrane transporter activity"/>
    <property type="evidence" value="ECO:0007669"/>
    <property type="project" value="TreeGrafter"/>
</dbReference>
<evidence type="ECO:0000313" key="8">
    <source>
        <dbReference type="Proteomes" id="UP000194360"/>
    </source>
</evidence>
<dbReference type="InterPro" id="IPR003593">
    <property type="entry name" value="AAA+_ATPase"/>
</dbReference>
<evidence type="ECO:0000313" key="7">
    <source>
        <dbReference type="EMBL" id="OSY36938.1"/>
    </source>
</evidence>
<comment type="caution">
    <text evidence="7">The sequence shown here is derived from an EMBL/GenBank/DDBJ whole genome shotgun (WGS) entry which is preliminary data.</text>
</comment>
<protein>
    <submittedName>
        <fullName evidence="7">High-affinity branched-chain amino acid transport ATP-binding protein LivF</fullName>
    </submittedName>
</protein>
<dbReference type="PROSITE" id="PS50893">
    <property type="entry name" value="ABC_TRANSPORTER_2"/>
    <property type="match status" value="1"/>
</dbReference>
<reference evidence="7 8" key="1">
    <citation type="submission" date="2016-09" db="EMBL/GenBank/DDBJ databases">
        <title>Pseudonocardia autotrophica DSM535, a candidate organism with high potential of specific P450 cytochromes.</title>
        <authorList>
            <person name="Grumaz C."/>
            <person name="Vainshtein Y."/>
            <person name="Kirstahler P."/>
            <person name="Sohn K."/>
        </authorList>
    </citation>
    <scope>NUCLEOTIDE SEQUENCE [LARGE SCALE GENOMIC DNA]</scope>
    <source>
        <strain evidence="7 8">DSM 535</strain>
    </source>
</reference>
<accession>A0A1Y2MR00</accession>
<evidence type="ECO:0000256" key="5">
    <source>
        <dbReference type="ARBA" id="ARBA00022970"/>
    </source>
</evidence>
<evidence type="ECO:0000256" key="1">
    <source>
        <dbReference type="ARBA" id="ARBA00005417"/>
    </source>
</evidence>
<dbReference type="PANTHER" id="PTHR43820">
    <property type="entry name" value="HIGH-AFFINITY BRANCHED-CHAIN AMINO ACID TRANSPORT ATP-BINDING PROTEIN LIVF"/>
    <property type="match status" value="1"/>
</dbReference>
<dbReference type="InterPro" id="IPR052156">
    <property type="entry name" value="BCAA_Transport_ATP-bd_LivF"/>
</dbReference>
<name>A0A1Y2MR00_PSEAH</name>
<dbReference type="GO" id="GO:0005524">
    <property type="term" value="F:ATP binding"/>
    <property type="evidence" value="ECO:0007669"/>
    <property type="project" value="UniProtKB-KW"/>
</dbReference>
<dbReference type="AlphaFoldDB" id="A0A1Y2MR00"/>
<dbReference type="STRING" id="2074.BG845_05021"/>
<dbReference type="GO" id="GO:0015807">
    <property type="term" value="P:L-amino acid transport"/>
    <property type="evidence" value="ECO:0007669"/>
    <property type="project" value="TreeGrafter"/>
</dbReference>
<evidence type="ECO:0000256" key="4">
    <source>
        <dbReference type="ARBA" id="ARBA00022840"/>
    </source>
</evidence>
<dbReference type="RefSeq" id="WP_232021405.1">
    <property type="nucleotide sequence ID" value="NZ_AP018920.1"/>
</dbReference>
<dbReference type="InterPro" id="IPR003439">
    <property type="entry name" value="ABC_transporter-like_ATP-bd"/>
</dbReference>
<dbReference type="Proteomes" id="UP000194360">
    <property type="component" value="Unassembled WGS sequence"/>
</dbReference>
<dbReference type="InterPro" id="IPR027417">
    <property type="entry name" value="P-loop_NTPase"/>
</dbReference>
<keyword evidence="3" id="KW-0547">Nucleotide-binding</keyword>
<organism evidence="7 8">
    <name type="scientific">Pseudonocardia autotrophica</name>
    <name type="common">Amycolata autotrophica</name>
    <name type="synonym">Nocardia autotrophica</name>
    <dbReference type="NCBI Taxonomy" id="2074"/>
    <lineage>
        <taxon>Bacteria</taxon>
        <taxon>Bacillati</taxon>
        <taxon>Actinomycetota</taxon>
        <taxon>Actinomycetes</taxon>
        <taxon>Pseudonocardiales</taxon>
        <taxon>Pseudonocardiaceae</taxon>
        <taxon>Pseudonocardia</taxon>
    </lineage>
</organism>
<sequence length="234" mass="24342">MSGPMLLVDAVDVAYGRTTVVHGVTVEVPADGVTSVLGHNGAGKTTLLRAAAGLLPVTAGRVLLDGEDVTGLPPNRRVARGLAYVPQGQQSFGQLSTWENLQVVADGRRRGRALIDESLDLFPALRELLGRAAGLLSGGQRQQLAIARALITEPRLLILDEPTEGIQPSVVTEIERTIVDLTRRGGLSVLLVEQHVGFALDVAGGYYVLASGRVRASGAGGGAAAVDVRSAMAI</sequence>
<keyword evidence="4 7" id="KW-0067">ATP-binding</keyword>
<comment type="similarity">
    <text evidence="1">Belongs to the ABC transporter superfamily.</text>
</comment>
<dbReference type="SUPFAM" id="SSF52540">
    <property type="entry name" value="P-loop containing nucleoside triphosphate hydrolases"/>
    <property type="match status" value="1"/>
</dbReference>